<dbReference type="SMART" id="SM00738">
    <property type="entry name" value="NGN"/>
    <property type="match status" value="1"/>
</dbReference>
<dbReference type="FunFam" id="2.30.30.30:FF:000002">
    <property type="entry name" value="Transcription termination/antitermination factor NusG"/>
    <property type="match status" value="1"/>
</dbReference>
<evidence type="ECO:0000259" key="9">
    <source>
        <dbReference type="SMART" id="SM00739"/>
    </source>
</evidence>
<evidence type="ECO:0000259" key="8">
    <source>
        <dbReference type="SMART" id="SM00738"/>
    </source>
</evidence>
<dbReference type="Pfam" id="PF00467">
    <property type="entry name" value="KOW"/>
    <property type="match status" value="1"/>
</dbReference>
<proteinExistence type="inferred from homology"/>
<dbReference type="GO" id="GO:0005829">
    <property type="term" value="C:cytosol"/>
    <property type="evidence" value="ECO:0007669"/>
    <property type="project" value="TreeGrafter"/>
</dbReference>
<dbReference type="InterPro" id="IPR043425">
    <property type="entry name" value="NusG-like"/>
</dbReference>
<dbReference type="GO" id="GO:0006354">
    <property type="term" value="P:DNA-templated transcription elongation"/>
    <property type="evidence" value="ECO:0007669"/>
    <property type="project" value="UniProtKB-UniRule"/>
</dbReference>
<comment type="similarity">
    <text evidence="5 7">Belongs to the NusG family.</text>
</comment>
<dbReference type="InterPro" id="IPR001062">
    <property type="entry name" value="Transcrpt_antiterm_NusG"/>
</dbReference>
<dbReference type="GO" id="GO:0006353">
    <property type="term" value="P:DNA-templated transcription termination"/>
    <property type="evidence" value="ECO:0007669"/>
    <property type="project" value="UniProtKB-UniRule"/>
</dbReference>
<protein>
    <recommendedName>
        <fullName evidence="5 6">Transcription termination/antitermination protein NusG</fullName>
    </recommendedName>
</protein>
<dbReference type="SMART" id="SM00739">
    <property type="entry name" value="KOW"/>
    <property type="match status" value="1"/>
</dbReference>
<accession>A0A933IC36</accession>
<dbReference type="Proteomes" id="UP000736328">
    <property type="component" value="Unassembled WGS sequence"/>
</dbReference>
<dbReference type="CDD" id="cd06091">
    <property type="entry name" value="KOW_NusG"/>
    <property type="match status" value="1"/>
</dbReference>
<reference evidence="10" key="1">
    <citation type="submission" date="2020-07" db="EMBL/GenBank/DDBJ databases">
        <title>Huge and variable diversity of episymbiotic CPR bacteria and DPANN archaea in groundwater ecosystems.</title>
        <authorList>
            <person name="He C.Y."/>
            <person name="Keren R."/>
            <person name="Whittaker M."/>
            <person name="Farag I.F."/>
            <person name="Doudna J."/>
            <person name="Cate J.H.D."/>
            <person name="Banfield J.F."/>
        </authorList>
    </citation>
    <scope>NUCLEOTIDE SEQUENCE</scope>
    <source>
        <strain evidence="10">NC_groundwater_1520_Pr4_B-0.1um_53_5</strain>
    </source>
</reference>
<gene>
    <name evidence="5 10" type="primary">nusG</name>
    <name evidence="10" type="ORF">HY768_05220</name>
</gene>
<evidence type="ECO:0000256" key="6">
    <source>
        <dbReference type="NCBIfam" id="TIGR00922"/>
    </source>
</evidence>
<dbReference type="InterPro" id="IPR005824">
    <property type="entry name" value="KOW"/>
</dbReference>
<name>A0A933IC36_UNCT6</name>
<evidence type="ECO:0000256" key="7">
    <source>
        <dbReference type="RuleBase" id="RU000538"/>
    </source>
</evidence>
<keyword evidence="1 5" id="KW-0806">Transcription termination</keyword>
<dbReference type="SUPFAM" id="SSF50104">
    <property type="entry name" value="Translation proteins SH3-like domain"/>
    <property type="match status" value="1"/>
</dbReference>
<keyword evidence="2 5" id="KW-0889">Transcription antitermination</keyword>
<evidence type="ECO:0000256" key="1">
    <source>
        <dbReference type="ARBA" id="ARBA00022472"/>
    </source>
</evidence>
<dbReference type="Gene3D" id="3.30.70.940">
    <property type="entry name" value="NusG, N-terminal domain"/>
    <property type="match status" value="1"/>
</dbReference>
<evidence type="ECO:0000256" key="4">
    <source>
        <dbReference type="ARBA" id="ARBA00023163"/>
    </source>
</evidence>
<dbReference type="AlphaFoldDB" id="A0A933IC36"/>
<dbReference type="Gene3D" id="2.30.30.30">
    <property type="match status" value="1"/>
</dbReference>
<dbReference type="InterPro" id="IPR047050">
    <property type="entry name" value="NGN"/>
</dbReference>
<dbReference type="GO" id="GO:0031564">
    <property type="term" value="P:transcription antitermination"/>
    <property type="evidence" value="ECO:0007669"/>
    <property type="project" value="UniProtKB-UniRule"/>
</dbReference>
<dbReference type="PRINTS" id="PR00338">
    <property type="entry name" value="NUSGTNSCPFCT"/>
</dbReference>
<organism evidence="10 11">
    <name type="scientific">candidate division TA06 bacterium</name>
    <dbReference type="NCBI Taxonomy" id="2250710"/>
    <lineage>
        <taxon>Bacteria</taxon>
        <taxon>Bacteria division TA06</taxon>
    </lineage>
</organism>
<dbReference type="PANTHER" id="PTHR30265:SF2">
    <property type="entry name" value="TRANSCRIPTION TERMINATION_ANTITERMINATION PROTEIN NUSG"/>
    <property type="match status" value="1"/>
</dbReference>
<feature type="domain" description="KOW" evidence="9">
    <location>
        <begin position="120"/>
        <end position="147"/>
    </location>
</feature>
<dbReference type="EMBL" id="JACQXR010000063">
    <property type="protein sequence ID" value="MBI4726609.1"/>
    <property type="molecule type" value="Genomic_DNA"/>
</dbReference>
<evidence type="ECO:0000313" key="10">
    <source>
        <dbReference type="EMBL" id="MBI4726609.1"/>
    </source>
</evidence>
<keyword evidence="4 5" id="KW-0804">Transcription</keyword>
<dbReference type="PANTHER" id="PTHR30265">
    <property type="entry name" value="RHO-INTERACTING TRANSCRIPTION TERMINATION FACTOR NUSG"/>
    <property type="match status" value="1"/>
</dbReference>
<dbReference type="InterPro" id="IPR006645">
    <property type="entry name" value="NGN-like_dom"/>
</dbReference>
<feature type="domain" description="NusG-like N-terminal" evidence="8">
    <location>
        <begin position="1"/>
        <end position="108"/>
    </location>
</feature>
<evidence type="ECO:0000256" key="2">
    <source>
        <dbReference type="ARBA" id="ARBA00022814"/>
    </source>
</evidence>
<keyword evidence="3 5" id="KW-0805">Transcription regulation</keyword>
<dbReference type="HAMAP" id="MF_00948">
    <property type="entry name" value="NusG"/>
    <property type="match status" value="1"/>
</dbReference>
<dbReference type="Pfam" id="PF02357">
    <property type="entry name" value="NusG"/>
    <property type="match status" value="1"/>
</dbReference>
<dbReference type="InterPro" id="IPR008991">
    <property type="entry name" value="Translation_prot_SH3-like_sf"/>
</dbReference>
<comment type="function">
    <text evidence="5 7">Participates in transcription elongation, termination and antitermination.</text>
</comment>
<evidence type="ECO:0000313" key="11">
    <source>
        <dbReference type="Proteomes" id="UP000736328"/>
    </source>
</evidence>
<evidence type="ECO:0000256" key="5">
    <source>
        <dbReference type="HAMAP-Rule" id="MF_00948"/>
    </source>
</evidence>
<dbReference type="InterPro" id="IPR036735">
    <property type="entry name" value="NGN_dom_sf"/>
</dbReference>
<dbReference type="PROSITE" id="PS01014">
    <property type="entry name" value="NUSG"/>
    <property type="match status" value="1"/>
</dbReference>
<dbReference type="SUPFAM" id="SSF82679">
    <property type="entry name" value="N-utilization substance G protein NusG, N-terminal domain"/>
    <property type="match status" value="1"/>
</dbReference>
<dbReference type="NCBIfam" id="TIGR00922">
    <property type="entry name" value="nusG"/>
    <property type="match status" value="1"/>
</dbReference>
<sequence>MRWYVIHTYSGHENRVKSALEQSAQRLGLQDKLGRVLIPTEEITEIKHGKRKTSAKQLYPSYLMVEMDLTDDVWNVVSSTPGVTSFLGSRRKPQPMRSAEAARLLARIDGTKAAGPAVIPFQVGESVKIVDGPFANFTGVINEVDKQHGKVKVMVTIFGRTTPVELDFIQINEI</sequence>
<evidence type="ECO:0000256" key="3">
    <source>
        <dbReference type="ARBA" id="ARBA00023015"/>
    </source>
</evidence>
<dbReference type="InterPro" id="IPR015869">
    <property type="entry name" value="Transcrpt_antiterm_NusG_bac_CS"/>
</dbReference>
<dbReference type="GO" id="GO:0032784">
    <property type="term" value="P:regulation of DNA-templated transcription elongation"/>
    <property type="evidence" value="ECO:0007669"/>
    <property type="project" value="InterPro"/>
</dbReference>
<dbReference type="InterPro" id="IPR014722">
    <property type="entry name" value="Rib_uL2_dom2"/>
</dbReference>
<dbReference type="CDD" id="cd09891">
    <property type="entry name" value="NGN_Bact_1"/>
    <property type="match status" value="1"/>
</dbReference>
<comment type="caution">
    <text evidence="10">The sequence shown here is derived from an EMBL/GenBank/DDBJ whole genome shotgun (WGS) entry which is preliminary data.</text>
</comment>